<sequence length="293" mass="33294">MKQDQVFDLICSLVDGDKQKIDIGFNRMISELGNTNGAYRLQRIYDSYKNNTGKLIELPQALKPFVCETYKEVSMDNLLLNDTIIEFLENIRKEWSYRKELREQGLTNSNRVLLVGPPGNGKTSFAIALAGYLGITPYIAITNELIDSHLGESEKNVINLIQNIPSQGLLFLDEFDTLGTSRTDDTASSGRAYNNIVNSLLMSLDRLPEDVVFVAATNRDDLLDSAVHRRFDVVLSFPDPTIEQKEMYVEKYMKRKAIQLPFDKEKIEQCTSYSDLEHEAVRLHKQCILSGLL</sequence>
<dbReference type="Pfam" id="PF00004">
    <property type="entry name" value="AAA"/>
    <property type="match status" value="1"/>
</dbReference>
<evidence type="ECO:0000259" key="4">
    <source>
        <dbReference type="SMART" id="SM00382"/>
    </source>
</evidence>
<keyword evidence="6" id="KW-1185">Reference proteome</keyword>
<evidence type="ECO:0000313" key="6">
    <source>
        <dbReference type="Proteomes" id="UP000199309"/>
    </source>
</evidence>
<dbReference type="InterPro" id="IPR050221">
    <property type="entry name" value="26S_Proteasome_ATPase"/>
</dbReference>
<dbReference type="OrthoDB" id="9806903at2"/>
<organism evidence="5 6">
    <name type="scientific">Megasphaera paucivorans</name>
    <dbReference type="NCBI Taxonomy" id="349095"/>
    <lineage>
        <taxon>Bacteria</taxon>
        <taxon>Bacillati</taxon>
        <taxon>Bacillota</taxon>
        <taxon>Negativicutes</taxon>
        <taxon>Veillonellales</taxon>
        <taxon>Veillonellaceae</taxon>
        <taxon>Megasphaera</taxon>
    </lineage>
</organism>
<keyword evidence="3" id="KW-0067">ATP-binding</keyword>
<dbReference type="SUPFAM" id="SSF52540">
    <property type="entry name" value="P-loop containing nucleoside triphosphate hydrolases"/>
    <property type="match status" value="1"/>
</dbReference>
<dbReference type="GO" id="GO:0016887">
    <property type="term" value="F:ATP hydrolysis activity"/>
    <property type="evidence" value="ECO:0007669"/>
    <property type="project" value="InterPro"/>
</dbReference>
<dbReference type="SMART" id="SM00382">
    <property type="entry name" value="AAA"/>
    <property type="match status" value="1"/>
</dbReference>
<dbReference type="Proteomes" id="UP000199309">
    <property type="component" value="Unassembled WGS sequence"/>
</dbReference>
<accession>A0A1G9QF53</accession>
<proteinExistence type="inferred from homology"/>
<evidence type="ECO:0000313" key="5">
    <source>
        <dbReference type="EMBL" id="SDM09117.1"/>
    </source>
</evidence>
<name>A0A1G9QF53_9FIRM</name>
<comment type="similarity">
    <text evidence="1">Belongs to the AAA ATPase family.</text>
</comment>
<keyword evidence="2" id="KW-0547">Nucleotide-binding</keyword>
<protein>
    <submittedName>
        <fullName evidence="5">ATPase family associated with various cellular activities (AAA)</fullName>
    </submittedName>
</protein>
<dbReference type="PANTHER" id="PTHR23073">
    <property type="entry name" value="26S PROTEASOME REGULATORY SUBUNIT"/>
    <property type="match status" value="1"/>
</dbReference>
<dbReference type="InterPro" id="IPR003959">
    <property type="entry name" value="ATPase_AAA_core"/>
</dbReference>
<dbReference type="AlphaFoldDB" id="A0A1G9QF53"/>
<dbReference type="CDD" id="cd19481">
    <property type="entry name" value="RecA-like_protease"/>
    <property type="match status" value="1"/>
</dbReference>
<dbReference type="STRING" id="349095.SAMN05660299_00202"/>
<gene>
    <name evidence="5" type="ORF">SAMN05660299_00202</name>
</gene>
<evidence type="ECO:0000256" key="3">
    <source>
        <dbReference type="ARBA" id="ARBA00022840"/>
    </source>
</evidence>
<dbReference type="GO" id="GO:0005524">
    <property type="term" value="F:ATP binding"/>
    <property type="evidence" value="ECO:0007669"/>
    <property type="project" value="UniProtKB-KW"/>
</dbReference>
<dbReference type="InterPro" id="IPR003593">
    <property type="entry name" value="AAA+_ATPase"/>
</dbReference>
<feature type="domain" description="AAA+ ATPase" evidence="4">
    <location>
        <begin position="108"/>
        <end position="241"/>
    </location>
</feature>
<dbReference type="RefSeq" id="WP_091647388.1">
    <property type="nucleotide sequence ID" value="NZ_FNHQ01000001.1"/>
</dbReference>
<dbReference type="Gene3D" id="3.40.50.300">
    <property type="entry name" value="P-loop containing nucleotide triphosphate hydrolases"/>
    <property type="match status" value="1"/>
</dbReference>
<dbReference type="InterPro" id="IPR027417">
    <property type="entry name" value="P-loop_NTPase"/>
</dbReference>
<evidence type="ECO:0000256" key="2">
    <source>
        <dbReference type="ARBA" id="ARBA00022741"/>
    </source>
</evidence>
<evidence type="ECO:0000256" key="1">
    <source>
        <dbReference type="ARBA" id="ARBA00006914"/>
    </source>
</evidence>
<reference evidence="5 6" key="1">
    <citation type="submission" date="2016-10" db="EMBL/GenBank/DDBJ databases">
        <authorList>
            <person name="de Groot N.N."/>
        </authorList>
    </citation>
    <scope>NUCLEOTIDE SEQUENCE [LARGE SCALE GENOMIC DNA]</scope>
    <source>
        <strain evidence="5 6">DSM 16981</strain>
    </source>
</reference>
<dbReference type="EMBL" id="FNHQ01000001">
    <property type="protein sequence ID" value="SDM09117.1"/>
    <property type="molecule type" value="Genomic_DNA"/>
</dbReference>